<organism evidence="8 9">
    <name type="scientific">Blastocystis sp. subtype 1 (strain ATCC 50177 / NandII)</name>
    <dbReference type="NCBI Taxonomy" id="478820"/>
    <lineage>
        <taxon>Eukaryota</taxon>
        <taxon>Sar</taxon>
        <taxon>Stramenopiles</taxon>
        <taxon>Bigyra</taxon>
        <taxon>Opalozoa</taxon>
        <taxon>Opalinata</taxon>
        <taxon>Blastocystidae</taxon>
        <taxon>Blastocystis</taxon>
    </lineage>
</organism>
<evidence type="ECO:0000313" key="8">
    <source>
        <dbReference type="EMBL" id="OAO18091.1"/>
    </source>
</evidence>
<dbReference type="GO" id="GO:0015031">
    <property type="term" value="P:protein transport"/>
    <property type="evidence" value="ECO:0007669"/>
    <property type="project" value="UniProtKB-KW"/>
</dbReference>
<dbReference type="GO" id="GO:0005829">
    <property type="term" value="C:cytosol"/>
    <property type="evidence" value="ECO:0007669"/>
    <property type="project" value="TreeGrafter"/>
</dbReference>
<reference evidence="8 9" key="1">
    <citation type="submission" date="2016-05" db="EMBL/GenBank/DDBJ databases">
        <title>Nuclear genome of Blastocystis sp. subtype 1 NandII.</title>
        <authorList>
            <person name="Gentekaki E."/>
            <person name="Curtis B."/>
            <person name="Stairs C."/>
            <person name="Eme L."/>
            <person name="Herman E."/>
            <person name="Klimes V."/>
            <person name="Arias M.C."/>
            <person name="Elias M."/>
            <person name="Hilliou F."/>
            <person name="Klute M."/>
            <person name="Malik S.-B."/>
            <person name="Pightling A."/>
            <person name="Rachubinski R."/>
            <person name="Salas D."/>
            <person name="Schlacht A."/>
            <person name="Suga H."/>
            <person name="Archibald J."/>
            <person name="Ball S.G."/>
            <person name="Clark G."/>
            <person name="Dacks J."/>
            <person name="Van Der Giezen M."/>
            <person name="Tsaousis A."/>
            <person name="Roger A."/>
        </authorList>
    </citation>
    <scope>NUCLEOTIDE SEQUENCE [LARGE SCALE GENOMIC DNA]</scope>
    <source>
        <strain evidence="9">ATCC 50177 / NandII</strain>
    </source>
</reference>
<keyword evidence="4" id="KW-0963">Cytoplasm</keyword>
<accession>A0A196SPI3</accession>
<evidence type="ECO:0000313" key="9">
    <source>
        <dbReference type="Proteomes" id="UP000078348"/>
    </source>
</evidence>
<protein>
    <submittedName>
        <fullName evidence="8">Autophagocytosis associated protein</fullName>
    </submittedName>
</protein>
<keyword evidence="7" id="KW-0072">Autophagy</keyword>
<dbReference type="STRING" id="478820.A0A196SPI3"/>
<evidence type="ECO:0000256" key="4">
    <source>
        <dbReference type="ARBA" id="ARBA00022490"/>
    </source>
</evidence>
<dbReference type="GO" id="GO:0000407">
    <property type="term" value="C:phagophore assembly site"/>
    <property type="evidence" value="ECO:0007669"/>
    <property type="project" value="TreeGrafter"/>
</dbReference>
<evidence type="ECO:0000256" key="6">
    <source>
        <dbReference type="ARBA" id="ARBA00022927"/>
    </source>
</evidence>
<dbReference type="AlphaFoldDB" id="A0A196SPI3"/>
<dbReference type="PANTHER" id="PTHR12866">
    <property type="entry name" value="UBIQUITIN-LIKE-CONJUGATING ENZYME ATG3"/>
    <property type="match status" value="1"/>
</dbReference>
<evidence type="ECO:0000256" key="1">
    <source>
        <dbReference type="ARBA" id="ARBA00004496"/>
    </source>
</evidence>
<dbReference type="GO" id="GO:0000422">
    <property type="term" value="P:autophagy of mitochondrion"/>
    <property type="evidence" value="ECO:0007669"/>
    <property type="project" value="TreeGrafter"/>
</dbReference>
<proteinExistence type="inferred from homology"/>
<keyword evidence="9" id="KW-1185">Reference proteome</keyword>
<gene>
    <name evidence="8" type="ORF">AV274_0162</name>
</gene>
<sequence>MDKQFLLFKHVVCNRRFSTLKKTAYDTKCVDRDEMAWIASEAEEEVIVSHISSSNDSGNPSVSLDWETKRMLKQMRYYDVSITYDAYYQTPHVYLCGFNHNGLYLTAGEMMEDVDEDYVLKTVTIDPHPFHLYSHDCISIHPCMHAATMERMLSMMEDGGKMVREDQYLFLFIKFIMSVVPSINFDYTTEVAIH</sequence>
<evidence type="ECO:0000256" key="5">
    <source>
        <dbReference type="ARBA" id="ARBA00022786"/>
    </source>
</evidence>
<comment type="caution">
    <text evidence="8">The sequence shown here is derived from an EMBL/GenBank/DDBJ whole genome shotgun (WGS) entry which is preliminary data.</text>
</comment>
<keyword evidence="5" id="KW-0833">Ubl conjugation pathway</keyword>
<keyword evidence="6" id="KW-0653">Protein transport</keyword>
<dbReference type="GO" id="GO:0019776">
    <property type="term" value="F:Atg8-family ligase activity"/>
    <property type="evidence" value="ECO:0007669"/>
    <property type="project" value="TreeGrafter"/>
</dbReference>
<comment type="similarity">
    <text evidence="2">Belongs to the ATG3 family.</text>
</comment>
<name>A0A196SPI3_BLAHN</name>
<evidence type="ECO:0000256" key="2">
    <source>
        <dbReference type="ARBA" id="ARBA00007683"/>
    </source>
</evidence>
<dbReference type="Proteomes" id="UP000078348">
    <property type="component" value="Unassembled WGS sequence"/>
</dbReference>
<keyword evidence="3" id="KW-0813">Transport</keyword>
<dbReference type="InterPro" id="IPR007135">
    <property type="entry name" value="Atg3/Atg10"/>
</dbReference>
<dbReference type="PANTHER" id="PTHR12866:SF2">
    <property type="entry name" value="UBIQUITIN-LIKE-CONJUGATING ENZYME ATG3"/>
    <property type="match status" value="1"/>
</dbReference>
<dbReference type="EMBL" id="LXWW01000007">
    <property type="protein sequence ID" value="OAO18091.1"/>
    <property type="molecule type" value="Genomic_DNA"/>
</dbReference>
<dbReference type="GO" id="GO:0044804">
    <property type="term" value="P:nucleophagy"/>
    <property type="evidence" value="ECO:0007669"/>
    <property type="project" value="TreeGrafter"/>
</dbReference>
<dbReference type="GO" id="GO:0061723">
    <property type="term" value="P:glycophagy"/>
    <property type="evidence" value="ECO:0007669"/>
    <property type="project" value="TreeGrafter"/>
</dbReference>
<evidence type="ECO:0000256" key="3">
    <source>
        <dbReference type="ARBA" id="ARBA00022448"/>
    </source>
</evidence>
<evidence type="ECO:0000256" key="7">
    <source>
        <dbReference type="ARBA" id="ARBA00023006"/>
    </source>
</evidence>
<dbReference type="Pfam" id="PF03987">
    <property type="entry name" value="Autophagy_act_C"/>
    <property type="match status" value="1"/>
</dbReference>
<dbReference type="GO" id="GO:0000045">
    <property type="term" value="P:autophagosome assembly"/>
    <property type="evidence" value="ECO:0007669"/>
    <property type="project" value="TreeGrafter"/>
</dbReference>
<comment type="subcellular location">
    <subcellularLocation>
        <location evidence="1">Cytoplasm</location>
    </subcellularLocation>
</comment>
<dbReference type="OrthoDB" id="1584384at2759"/>